<proteinExistence type="predicted"/>
<gene>
    <name evidence="3" type="ORF">DAEQUDRAFT_679671</name>
</gene>
<dbReference type="Proteomes" id="UP000076727">
    <property type="component" value="Unassembled WGS sequence"/>
</dbReference>
<keyword evidence="2" id="KW-1133">Transmembrane helix</keyword>
<name>A0A165L0P2_9APHY</name>
<evidence type="ECO:0000313" key="3">
    <source>
        <dbReference type="EMBL" id="KZT63842.1"/>
    </source>
</evidence>
<feature type="transmembrane region" description="Helical" evidence="2">
    <location>
        <begin position="51"/>
        <end position="69"/>
    </location>
</feature>
<protein>
    <submittedName>
        <fullName evidence="3">Uncharacterized protein</fullName>
    </submittedName>
</protein>
<accession>A0A165L0P2</accession>
<dbReference type="AlphaFoldDB" id="A0A165L0P2"/>
<evidence type="ECO:0000256" key="2">
    <source>
        <dbReference type="SAM" id="Phobius"/>
    </source>
</evidence>
<dbReference type="EMBL" id="KV429154">
    <property type="protein sequence ID" value="KZT63842.1"/>
    <property type="molecule type" value="Genomic_DNA"/>
</dbReference>
<reference evidence="3 4" key="1">
    <citation type="journal article" date="2016" name="Mol. Biol. Evol.">
        <title>Comparative Genomics of Early-Diverging Mushroom-Forming Fungi Provides Insights into the Origins of Lignocellulose Decay Capabilities.</title>
        <authorList>
            <person name="Nagy L.G."/>
            <person name="Riley R."/>
            <person name="Tritt A."/>
            <person name="Adam C."/>
            <person name="Daum C."/>
            <person name="Floudas D."/>
            <person name="Sun H."/>
            <person name="Yadav J.S."/>
            <person name="Pangilinan J."/>
            <person name="Larsson K.H."/>
            <person name="Matsuura K."/>
            <person name="Barry K."/>
            <person name="Labutti K."/>
            <person name="Kuo R."/>
            <person name="Ohm R.A."/>
            <person name="Bhattacharya S.S."/>
            <person name="Shirouzu T."/>
            <person name="Yoshinaga Y."/>
            <person name="Martin F.M."/>
            <person name="Grigoriev I.V."/>
            <person name="Hibbett D.S."/>
        </authorList>
    </citation>
    <scope>NUCLEOTIDE SEQUENCE [LARGE SCALE GENOMIC DNA]</scope>
    <source>
        <strain evidence="3 4">L-15889</strain>
    </source>
</reference>
<evidence type="ECO:0000256" key="1">
    <source>
        <dbReference type="SAM" id="MobiDB-lite"/>
    </source>
</evidence>
<feature type="region of interest" description="Disordered" evidence="1">
    <location>
        <begin position="1"/>
        <end position="22"/>
    </location>
</feature>
<keyword evidence="4" id="KW-1185">Reference proteome</keyword>
<sequence length="275" mass="31269">MASYFQLRSHGPDTPDGLDETVKDPLLSEGFIDPERDGPRSALKGRTLTDWFTLVLSILMLLTSFVVYVDSTHVVAPRSAEGLRKPDPYPGLDEVHEFRKKGKGPLMWFPGPILRANRAMPDEEYTRSSHVVLSENDSMFYQFRLKPNSFKWCYIDAVVPTPEDAAKGGKSFTGSGDLYNIQVWNVSGPQRKMESLSWNTRPERVALLGAVAWLPEKERTGKLGWEDGWQLKPQTPRFECEARKWLTFEVSCDNCTLEFEQLFSDPAMGEPRSCR</sequence>
<organism evidence="3 4">
    <name type="scientific">Daedalea quercina L-15889</name>
    <dbReference type="NCBI Taxonomy" id="1314783"/>
    <lineage>
        <taxon>Eukaryota</taxon>
        <taxon>Fungi</taxon>
        <taxon>Dikarya</taxon>
        <taxon>Basidiomycota</taxon>
        <taxon>Agaricomycotina</taxon>
        <taxon>Agaricomycetes</taxon>
        <taxon>Polyporales</taxon>
        <taxon>Fomitopsis</taxon>
    </lineage>
</organism>
<dbReference type="OrthoDB" id="8300214at2759"/>
<keyword evidence="2" id="KW-0812">Transmembrane</keyword>
<keyword evidence="2" id="KW-0472">Membrane</keyword>
<evidence type="ECO:0000313" key="4">
    <source>
        <dbReference type="Proteomes" id="UP000076727"/>
    </source>
</evidence>